<sequence>MLNKWIELVEKPLTPLSIVENKYVITEILGKGSYGFTYLVEDKQKNQKVLKQLRKYKRLDRTGSRAFDREAFILSNFQHPAFPQLFEKFEDVSQKKFIVMEYKKGKTYEQLIFDDGVKYTEKEALVELYHVLGLVKIIHEKGYVHRDLRIPNILKHENTHYIIDFGLARKRTDQIANEEKLNRLDKKLFREISYKSDFYALGHFLLFLLYSSFEPETSKKKTWEEELTITSHCKQILRKMLQLDTSYEEVDQVLKDVENCLY</sequence>
<accession>A0ABT3DN49</accession>
<evidence type="ECO:0000313" key="3">
    <source>
        <dbReference type="Proteomes" id="UP001526147"/>
    </source>
</evidence>
<dbReference type="RefSeq" id="WP_264144561.1">
    <property type="nucleotide sequence ID" value="NZ_JAOYEY010000050.1"/>
</dbReference>
<organism evidence="2 3">
    <name type="scientific">Metabacillus halosaccharovorans</name>
    <dbReference type="NCBI Taxonomy" id="930124"/>
    <lineage>
        <taxon>Bacteria</taxon>
        <taxon>Bacillati</taxon>
        <taxon>Bacillota</taxon>
        <taxon>Bacilli</taxon>
        <taxon>Bacillales</taxon>
        <taxon>Bacillaceae</taxon>
        <taxon>Metabacillus</taxon>
    </lineage>
</organism>
<dbReference type="SUPFAM" id="SSF56112">
    <property type="entry name" value="Protein kinase-like (PK-like)"/>
    <property type="match status" value="1"/>
</dbReference>
<dbReference type="GO" id="GO:0016301">
    <property type="term" value="F:kinase activity"/>
    <property type="evidence" value="ECO:0007669"/>
    <property type="project" value="UniProtKB-KW"/>
</dbReference>
<dbReference type="PANTHER" id="PTHR24347">
    <property type="entry name" value="SERINE/THREONINE-PROTEIN KINASE"/>
    <property type="match status" value="1"/>
</dbReference>
<dbReference type="Gene3D" id="1.10.510.10">
    <property type="entry name" value="Transferase(Phosphotransferase) domain 1"/>
    <property type="match status" value="1"/>
</dbReference>
<dbReference type="SMART" id="SM00220">
    <property type="entry name" value="S_TKc"/>
    <property type="match status" value="1"/>
</dbReference>
<name>A0ABT3DN49_9BACI</name>
<keyword evidence="3" id="KW-1185">Reference proteome</keyword>
<dbReference type="InterPro" id="IPR011009">
    <property type="entry name" value="Kinase-like_dom_sf"/>
</dbReference>
<evidence type="ECO:0000259" key="1">
    <source>
        <dbReference type="PROSITE" id="PS50011"/>
    </source>
</evidence>
<dbReference type="Pfam" id="PF00069">
    <property type="entry name" value="Pkinase"/>
    <property type="match status" value="1"/>
</dbReference>
<dbReference type="EMBL" id="JAOYEY010000050">
    <property type="protein sequence ID" value="MCV9888478.1"/>
    <property type="molecule type" value="Genomic_DNA"/>
</dbReference>
<dbReference type="CDD" id="cd00180">
    <property type="entry name" value="PKc"/>
    <property type="match status" value="1"/>
</dbReference>
<keyword evidence="2" id="KW-0808">Transferase</keyword>
<proteinExistence type="predicted"/>
<reference evidence="2 3" key="1">
    <citation type="submission" date="2022-10" db="EMBL/GenBank/DDBJ databases">
        <title>Draft genome assembly of moderately radiation resistant bacterium Metabacillus halosaccharovorans.</title>
        <authorList>
            <person name="Pal S."/>
            <person name="Gopinathan A."/>
        </authorList>
    </citation>
    <scope>NUCLEOTIDE SEQUENCE [LARGE SCALE GENOMIC DNA]</scope>
    <source>
        <strain evidence="2 3">VITHBRA001</strain>
    </source>
</reference>
<keyword evidence="2" id="KW-0418">Kinase</keyword>
<protein>
    <submittedName>
        <fullName evidence="2">Protein kinase family protein</fullName>
    </submittedName>
</protein>
<dbReference type="InterPro" id="IPR000719">
    <property type="entry name" value="Prot_kinase_dom"/>
</dbReference>
<gene>
    <name evidence="2" type="ORF">OIH86_22765</name>
</gene>
<evidence type="ECO:0000313" key="2">
    <source>
        <dbReference type="EMBL" id="MCV9888478.1"/>
    </source>
</evidence>
<comment type="caution">
    <text evidence="2">The sequence shown here is derived from an EMBL/GenBank/DDBJ whole genome shotgun (WGS) entry which is preliminary data.</text>
</comment>
<dbReference type="PROSITE" id="PS50011">
    <property type="entry name" value="PROTEIN_KINASE_DOM"/>
    <property type="match status" value="1"/>
</dbReference>
<dbReference type="Proteomes" id="UP001526147">
    <property type="component" value="Unassembled WGS sequence"/>
</dbReference>
<feature type="domain" description="Protein kinase" evidence="1">
    <location>
        <begin position="23"/>
        <end position="262"/>
    </location>
</feature>